<dbReference type="EMBL" id="CAJPDQ010000010">
    <property type="protein sequence ID" value="CAF9915643.1"/>
    <property type="molecule type" value="Genomic_DNA"/>
</dbReference>
<keyword evidence="3" id="KW-1185">Reference proteome</keyword>
<feature type="compositionally biased region" description="Polar residues" evidence="1">
    <location>
        <begin position="217"/>
        <end position="241"/>
    </location>
</feature>
<feature type="region of interest" description="Disordered" evidence="1">
    <location>
        <begin position="182"/>
        <end position="241"/>
    </location>
</feature>
<dbReference type="SUPFAM" id="SSF50249">
    <property type="entry name" value="Nucleic acid-binding proteins"/>
    <property type="match status" value="1"/>
</dbReference>
<dbReference type="Gene3D" id="2.40.50.140">
    <property type="entry name" value="Nucleic acid-binding proteins"/>
    <property type="match status" value="1"/>
</dbReference>
<reference evidence="2" key="1">
    <citation type="submission" date="2021-03" db="EMBL/GenBank/DDBJ databases">
        <authorList>
            <person name="Tagirdzhanova G."/>
        </authorList>
    </citation>
    <scope>NUCLEOTIDE SEQUENCE</scope>
</reference>
<evidence type="ECO:0000313" key="2">
    <source>
        <dbReference type="EMBL" id="CAF9915643.1"/>
    </source>
</evidence>
<protein>
    <submittedName>
        <fullName evidence="2">Uncharacterized protein</fullName>
    </submittedName>
</protein>
<evidence type="ECO:0000313" key="3">
    <source>
        <dbReference type="Proteomes" id="UP000664169"/>
    </source>
</evidence>
<dbReference type="InterPro" id="IPR012340">
    <property type="entry name" value="NA-bd_OB-fold"/>
</dbReference>
<gene>
    <name evidence="2" type="ORF">GOMPHAMPRED_000814</name>
</gene>
<sequence length="241" mass="27054">MTSSQFVAKNGANKAALKPSILELIRTQHCDTPLALLLDKIHIVISDRQYSDADAYRVWLSDGANIIQAVFMPDLHPFLTAGDCREGTVLVLTRYKLTKATKYRREGWVWILVVSDMEIDGFDGRKNSNMLLEFRGEEQLSTSAMKVEVGPVEAKAGDVFRDTSSEIKPRNLKTKKRKVESEFEELSSPKPKLRKSDSTLFSANSGIRPALGERSANRQIETPTKSIKYQETSTFGPPQCR</sequence>
<proteinExistence type="predicted"/>
<comment type="caution">
    <text evidence="2">The sequence shown here is derived from an EMBL/GenBank/DDBJ whole genome shotgun (WGS) entry which is preliminary data.</text>
</comment>
<organism evidence="2 3">
    <name type="scientific">Gomphillus americanus</name>
    <dbReference type="NCBI Taxonomy" id="1940652"/>
    <lineage>
        <taxon>Eukaryota</taxon>
        <taxon>Fungi</taxon>
        <taxon>Dikarya</taxon>
        <taxon>Ascomycota</taxon>
        <taxon>Pezizomycotina</taxon>
        <taxon>Lecanoromycetes</taxon>
        <taxon>OSLEUM clade</taxon>
        <taxon>Ostropomycetidae</taxon>
        <taxon>Ostropales</taxon>
        <taxon>Graphidaceae</taxon>
        <taxon>Gomphilloideae</taxon>
        <taxon>Gomphillus</taxon>
    </lineage>
</organism>
<dbReference type="Proteomes" id="UP000664169">
    <property type="component" value="Unassembled WGS sequence"/>
</dbReference>
<accession>A0A8H3F4R1</accession>
<name>A0A8H3F4R1_9LECA</name>
<dbReference type="AlphaFoldDB" id="A0A8H3F4R1"/>
<dbReference type="OrthoDB" id="1918685at2759"/>
<evidence type="ECO:0000256" key="1">
    <source>
        <dbReference type="SAM" id="MobiDB-lite"/>
    </source>
</evidence>